<evidence type="ECO:0000256" key="6">
    <source>
        <dbReference type="ARBA" id="ARBA00023002"/>
    </source>
</evidence>
<dbReference type="EC" id="1.14.19.1" evidence="12"/>
<evidence type="ECO:0000256" key="7">
    <source>
        <dbReference type="ARBA" id="ARBA00023004"/>
    </source>
</evidence>
<evidence type="ECO:0000256" key="10">
    <source>
        <dbReference type="SAM" id="Phobius"/>
    </source>
</evidence>
<feature type="transmembrane region" description="Helical" evidence="10">
    <location>
        <begin position="59"/>
        <end position="79"/>
    </location>
</feature>
<sequence>MSPHSINFGIQNFCREFHGRLEHVMSLVIDETFKESHAVPGRRLAIDAPFLHRLQRRHFILFDVLPLFGTIAAIVLAFYRPISWVDIALFMVMWLLTGLGISAGYHRLFTHRSYKTVTAVRVALAIFGCMAGQGAVISWVAMHRRHHERADRDGDMHSPNLHGTSVMQRIRGFIHAHYTWMIKHEYPNVAHYTPDLLRDRAIVKTGRLYSWWILLGLAIPAVIGGLVTQSWYGALTGLLWGGVVRMFVVGHSMWALNSVLHTIGARPYRLRENPNDNSRNNWVLGLLAWGEGWHNNHHAFPFSASFGLAWYRADIAYWFIAMLKALGLAWDVKLPTPESMAKRTAEAIQT</sequence>
<dbReference type="PANTHER" id="PTHR11351">
    <property type="entry name" value="ACYL-COA DESATURASE"/>
    <property type="match status" value="1"/>
</dbReference>
<feature type="domain" description="Fatty acid desaturase" evidence="11">
    <location>
        <begin position="87"/>
        <end position="317"/>
    </location>
</feature>
<dbReference type="Pfam" id="PF00487">
    <property type="entry name" value="FA_desaturase"/>
    <property type="match status" value="1"/>
</dbReference>
<keyword evidence="8" id="KW-0443">Lipid metabolism</keyword>
<evidence type="ECO:0000256" key="3">
    <source>
        <dbReference type="ARBA" id="ARBA00022692"/>
    </source>
</evidence>
<keyword evidence="4" id="KW-0276">Fatty acid metabolism</keyword>
<name>A0A238H3C6_9BURK</name>
<evidence type="ECO:0000256" key="8">
    <source>
        <dbReference type="ARBA" id="ARBA00023098"/>
    </source>
</evidence>
<accession>A0A238H3C6</accession>
<proteinExistence type="inferred from homology"/>
<dbReference type="CDD" id="cd03505">
    <property type="entry name" value="Delta9-FADS-like"/>
    <property type="match status" value="1"/>
</dbReference>
<keyword evidence="3 10" id="KW-0812">Transmembrane</keyword>
<dbReference type="GO" id="GO:0016020">
    <property type="term" value="C:membrane"/>
    <property type="evidence" value="ECO:0007669"/>
    <property type="project" value="UniProtKB-SubCell"/>
</dbReference>
<dbReference type="AlphaFoldDB" id="A0A238H3C6"/>
<reference evidence="12 13" key="1">
    <citation type="submission" date="2017-04" db="EMBL/GenBank/DDBJ databases">
        <authorList>
            <person name="Afonso C.L."/>
            <person name="Miller P.J."/>
            <person name="Scott M.A."/>
            <person name="Spackman E."/>
            <person name="Goraichik I."/>
            <person name="Dimitrov K.M."/>
            <person name="Suarez D.L."/>
            <person name="Swayne D.E."/>
        </authorList>
    </citation>
    <scope>NUCLEOTIDE SEQUENCE [LARGE SCALE GENOMIC DNA]</scope>
    <source>
        <strain evidence="12">LMG 28154</strain>
    </source>
</reference>
<dbReference type="Proteomes" id="UP000198460">
    <property type="component" value="Unassembled WGS sequence"/>
</dbReference>
<dbReference type="PRINTS" id="PR00075">
    <property type="entry name" value="FACDDSATRASE"/>
</dbReference>
<feature type="transmembrane region" description="Helical" evidence="10">
    <location>
        <begin position="86"/>
        <end position="106"/>
    </location>
</feature>
<dbReference type="GO" id="GO:0006631">
    <property type="term" value="P:fatty acid metabolic process"/>
    <property type="evidence" value="ECO:0007669"/>
    <property type="project" value="UniProtKB-KW"/>
</dbReference>
<keyword evidence="7" id="KW-0408">Iron</keyword>
<evidence type="ECO:0000256" key="9">
    <source>
        <dbReference type="ARBA" id="ARBA00023136"/>
    </source>
</evidence>
<evidence type="ECO:0000313" key="13">
    <source>
        <dbReference type="Proteomes" id="UP000198460"/>
    </source>
</evidence>
<dbReference type="InterPro" id="IPR005804">
    <property type="entry name" value="FA_desaturase_dom"/>
</dbReference>
<feature type="transmembrane region" description="Helical" evidence="10">
    <location>
        <begin position="208"/>
        <end position="232"/>
    </location>
</feature>
<evidence type="ECO:0000259" key="11">
    <source>
        <dbReference type="Pfam" id="PF00487"/>
    </source>
</evidence>
<protein>
    <submittedName>
        <fullName evidence="12">Fatty acid desaturase Delta-9 fatty acid desaturase</fullName>
        <ecNumber evidence="12">1.14.19.1</ecNumber>
    </submittedName>
</protein>
<dbReference type="InterPro" id="IPR015876">
    <property type="entry name" value="Acyl-CoA_DS"/>
</dbReference>
<feature type="transmembrane region" description="Helical" evidence="10">
    <location>
        <begin position="238"/>
        <end position="260"/>
    </location>
</feature>
<feature type="transmembrane region" description="Helical" evidence="10">
    <location>
        <begin position="118"/>
        <end position="142"/>
    </location>
</feature>
<evidence type="ECO:0000313" key="12">
    <source>
        <dbReference type="EMBL" id="SMF99740.1"/>
    </source>
</evidence>
<evidence type="ECO:0000256" key="5">
    <source>
        <dbReference type="ARBA" id="ARBA00022989"/>
    </source>
</evidence>
<keyword evidence="6 12" id="KW-0560">Oxidoreductase</keyword>
<organism evidence="12 13">
    <name type="scientific">Burkholderia singularis</name>
    <dbReference type="NCBI Taxonomy" id="1503053"/>
    <lineage>
        <taxon>Bacteria</taxon>
        <taxon>Pseudomonadati</taxon>
        <taxon>Pseudomonadota</taxon>
        <taxon>Betaproteobacteria</taxon>
        <taxon>Burkholderiales</taxon>
        <taxon>Burkholderiaceae</taxon>
        <taxon>Burkholderia</taxon>
        <taxon>pseudomallei group</taxon>
    </lineage>
</organism>
<comment type="similarity">
    <text evidence="2">Belongs to the fatty acid desaturase type 2 family.</text>
</comment>
<keyword evidence="5 10" id="KW-1133">Transmembrane helix</keyword>
<keyword evidence="9 10" id="KW-0472">Membrane</keyword>
<dbReference type="PANTHER" id="PTHR11351:SF3">
    <property type="entry name" value="BLL4393 PROTEIN"/>
    <property type="match status" value="1"/>
</dbReference>
<evidence type="ECO:0000256" key="2">
    <source>
        <dbReference type="ARBA" id="ARBA00008749"/>
    </source>
</evidence>
<comment type="subcellular location">
    <subcellularLocation>
        <location evidence="1">Membrane</location>
        <topology evidence="1">Multi-pass membrane protein</topology>
    </subcellularLocation>
</comment>
<dbReference type="EMBL" id="FXAN01000044">
    <property type="protein sequence ID" value="SMF99740.1"/>
    <property type="molecule type" value="Genomic_DNA"/>
</dbReference>
<dbReference type="GO" id="GO:0004768">
    <property type="term" value="F:stearoyl-CoA 9-desaturase activity"/>
    <property type="evidence" value="ECO:0007669"/>
    <property type="project" value="UniProtKB-EC"/>
</dbReference>
<evidence type="ECO:0000256" key="4">
    <source>
        <dbReference type="ARBA" id="ARBA00022832"/>
    </source>
</evidence>
<gene>
    <name evidence="12" type="ORF">BSIN_2926</name>
</gene>
<evidence type="ECO:0000256" key="1">
    <source>
        <dbReference type="ARBA" id="ARBA00004141"/>
    </source>
</evidence>